<feature type="transmembrane region" description="Helical" evidence="8">
    <location>
        <begin position="148"/>
        <end position="166"/>
    </location>
</feature>
<evidence type="ECO:0000259" key="9">
    <source>
        <dbReference type="PROSITE" id="PS50042"/>
    </source>
</evidence>
<dbReference type="InterPro" id="IPR046342">
    <property type="entry name" value="CBS_dom_sf"/>
</dbReference>
<dbReference type="InterPro" id="IPR000595">
    <property type="entry name" value="cNMP-bd_dom"/>
</dbReference>
<dbReference type="Pfam" id="PF01595">
    <property type="entry name" value="CNNM"/>
    <property type="match status" value="1"/>
</dbReference>
<gene>
    <name evidence="12" type="ORF">AKO1_010959</name>
</gene>
<reference evidence="12 13" key="1">
    <citation type="submission" date="2024-03" db="EMBL/GenBank/DDBJ databases">
        <title>The Acrasis kona genome and developmental transcriptomes reveal deep origins of eukaryotic multicellular pathways.</title>
        <authorList>
            <person name="Sheikh S."/>
            <person name="Fu C.-J."/>
            <person name="Brown M.W."/>
            <person name="Baldauf S.L."/>
        </authorList>
    </citation>
    <scope>NUCLEOTIDE SEQUENCE [LARGE SCALE GENOMIC DNA]</scope>
    <source>
        <strain evidence="12 13">ATCC MYA-3509</strain>
    </source>
</reference>
<evidence type="ECO:0000313" key="13">
    <source>
        <dbReference type="Proteomes" id="UP001431209"/>
    </source>
</evidence>
<protein>
    <submittedName>
        <fullName evidence="12">Metal transporter</fullName>
    </submittedName>
</protein>
<keyword evidence="4 7" id="KW-1133">Transmembrane helix</keyword>
<dbReference type="PROSITE" id="PS51846">
    <property type="entry name" value="CNNM"/>
    <property type="match status" value="1"/>
</dbReference>
<evidence type="ECO:0000256" key="8">
    <source>
        <dbReference type="SAM" id="Phobius"/>
    </source>
</evidence>
<evidence type="ECO:0000256" key="6">
    <source>
        <dbReference type="PROSITE-ProRule" id="PRU00703"/>
    </source>
</evidence>
<dbReference type="GO" id="GO:0010960">
    <property type="term" value="P:magnesium ion homeostasis"/>
    <property type="evidence" value="ECO:0007669"/>
    <property type="project" value="InterPro"/>
</dbReference>
<keyword evidence="13" id="KW-1185">Reference proteome</keyword>
<keyword evidence="5 7" id="KW-0472">Membrane</keyword>
<dbReference type="Pfam" id="PF25562">
    <property type="entry name" value="CNBH_CNNM2_C"/>
    <property type="match status" value="1"/>
</dbReference>
<dbReference type="PROSITE" id="PS51371">
    <property type="entry name" value="CBS"/>
    <property type="match status" value="1"/>
</dbReference>
<organism evidence="12 13">
    <name type="scientific">Acrasis kona</name>
    <dbReference type="NCBI Taxonomy" id="1008807"/>
    <lineage>
        <taxon>Eukaryota</taxon>
        <taxon>Discoba</taxon>
        <taxon>Heterolobosea</taxon>
        <taxon>Tetramitia</taxon>
        <taxon>Eutetramitia</taxon>
        <taxon>Acrasidae</taxon>
        <taxon>Acrasis</taxon>
    </lineage>
</organism>
<evidence type="ECO:0000259" key="11">
    <source>
        <dbReference type="PROSITE" id="PS51846"/>
    </source>
</evidence>
<dbReference type="FunFam" id="3.10.580.10:FF:000006">
    <property type="entry name" value="DUF21 and CBS domain protein"/>
    <property type="match status" value="1"/>
</dbReference>
<evidence type="ECO:0000313" key="12">
    <source>
        <dbReference type="EMBL" id="KAL0479659.1"/>
    </source>
</evidence>
<dbReference type="CDD" id="cd04590">
    <property type="entry name" value="CBS_pair_CorC_HlyC_assoc"/>
    <property type="match status" value="1"/>
</dbReference>
<dbReference type="InterPro" id="IPR018490">
    <property type="entry name" value="cNMP-bd_dom_sf"/>
</dbReference>
<evidence type="ECO:0000256" key="1">
    <source>
        <dbReference type="ARBA" id="ARBA00004141"/>
    </source>
</evidence>
<dbReference type="SUPFAM" id="SSF54631">
    <property type="entry name" value="CBS-domain pair"/>
    <property type="match status" value="1"/>
</dbReference>
<dbReference type="InterPro" id="IPR002550">
    <property type="entry name" value="CNNM"/>
</dbReference>
<keyword evidence="2 7" id="KW-0812">Transmembrane</keyword>
<evidence type="ECO:0000256" key="4">
    <source>
        <dbReference type="ARBA" id="ARBA00022989"/>
    </source>
</evidence>
<dbReference type="InterPro" id="IPR014710">
    <property type="entry name" value="RmlC-like_jellyroll"/>
</dbReference>
<dbReference type="EMBL" id="JAOPGA020000585">
    <property type="protein sequence ID" value="KAL0479659.1"/>
    <property type="molecule type" value="Genomic_DNA"/>
</dbReference>
<evidence type="ECO:0000256" key="3">
    <source>
        <dbReference type="ARBA" id="ARBA00022737"/>
    </source>
</evidence>
<dbReference type="PANTHER" id="PTHR12064">
    <property type="entry name" value="METAL TRANSPORTER CNNM"/>
    <property type="match status" value="1"/>
</dbReference>
<comment type="caution">
    <text evidence="12">The sequence shown here is derived from an EMBL/GenBank/DDBJ whole genome shotgun (WGS) entry which is preliminary data.</text>
</comment>
<feature type="domain" description="CNNM transmembrane" evidence="11">
    <location>
        <begin position="58"/>
        <end position="238"/>
    </location>
</feature>
<dbReference type="InterPro" id="IPR044751">
    <property type="entry name" value="Ion_transp-like_CBS"/>
</dbReference>
<dbReference type="GO" id="GO:0016020">
    <property type="term" value="C:membrane"/>
    <property type="evidence" value="ECO:0007669"/>
    <property type="project" value="UniProtKB-SubCell"/>
</dbReference>
<dbReference type="InterPro" id="IPR045095">
    <property type="entry name" value="ACDP"/>
</dbReference>
<feature type="transmembrane region" description="Helical" evidence="8">
    <location>
        <begin position="63"/>
        <end position="89"/>
    </location>
</feature>
<sequence>MPGCPSCADHSLRIASKSTAIQPKTCVLENGTTINCTCPEVDYILYYMIVTPEKSVTWGTKQILSIVGALFLVCLSALFSGLTLGLLGLDTTQLEILKESGGEKERHYAARILPVRRRGNLLLCTLLLGNVMVNAGISVLTADITSGFVGFVLSSAVIVVFGEILPQSVCSRYGLLIGAHTIWLVYIVMALLFVIAFPISFILDKLLGKEIGTVFSKEELKKLVELQAAQGHGLNTDEARIVGGALELNRVNVSQVMTPVERSFMLEINEKLNSDTMTDVWQTGHSRIPVYQNNKNNIVGLLFTKDLVLINPEEEIPLSTILTFYGREVLKVYPDQKLDEILKMFKTGRSHLAIVHEPKEDENGGDPYYETLGLVTLEDIIEEILREEIVDETDVFIDNQTGRRVHRDDAQINMFLRFNKSETFRRLTPKQVLAATSYLYKSLDLFRYIPEAHLQALLGRSRVIQMKQDSYIYEKNQESDIFCLILQGRVEVKSGIDNFVSENGPWSFLGVRALTQPHFLSDFSAKCVKDTSFVSVSRNDFVDFVKQLLVSDTTFFLPKELEWIQAKSQPSELLRNRSYAKTIPSPKSIHSPNRSPSIIVDDTSRSLETKQLIDDYGDVVVDVDGRSL</sequence>
<dbReference type="SUPFAM" id="SSF51206">
    <property type="entry name" value="cAMP-binding domain-like"/>
    <property type="match status" value="1"/>
</dbReference>
<proteinExistence type="predicted"/>
<dbReference type="PROSITE" id="PS50042">
    <property type="entry name" value="CNMP_BINDING_3"/>
    <property type="match status" value="1"/>
</dbReference>
<dbReference type="PANTHER" id="PTHR12064:SF94">
    <property type="entry name" value="UNEXTENDED PROTEIN"/>
    <property type="match status" value="1"/>
</dbReference>
<feature type="transmembrane region" description="Helical" evidence="8">
    <location>
        <begin position="173"/>
        <end position="197"/>
    </location>
</feature>
<evidence type="ECO:0000256" key="2">
    <source>
        <dbReference type="ARBA" id="ARBA00022692"/>
    </source>
</evidence>
<dbReference type="Proteomes" id="UP001431209">
    <property type="component" value="Unassembled WGS sequence"/>
</dbReference>
<feature type="transmembrane region" description="Helical" evidence="8">
    <location>
        <begin position="121"/>
        <end position="142"/>
    </location>
</feature>
<evidence type="ECO:0000256" key="5">
    <source>
        <dbReference type="ARBA" id="ARBA00023136"/>
    </source>
</evidence>
<dbReference type="Gene3D" id="2.60.120.10">
    <property type="entry name" value="Jelly Rolls"/>
    <property type="match status" value="1"/>
</dbReference>
<keyword evidence="6" id="KW-0129">CBS domain</keyword>
<feature type="domain" description="Cyclic nucleotide-binding" evidence="9">
    <location>
        <begin position="445"/>
        <end position="541"/>
    </location>
</feature>
<dbReference type="Gene3D" id="3.10.580.10">
    <property type="entry name" value="CBS-domain"/>
    <property type="match status" value="1"/>
</dbReference>
<evidence type="ECO:0000259" key="10">
    <source>
        <dbReference type="PROSITE" id="PS51371"/>
    </source>
</evidence>
<dbReference type="InterPro" id="IPR000644">
    <property type="entry name" value="CBS_dom"/>
</dbReference>
<accession>A0AAW2YRG0</accession>
<dbReference type="CDD" id="cd00038">
    <property type="entry name" value="CAP_ED"/>
    <property type="match status" value="1"/>
</dbReference>
<name>A0AAW2YRG0_9EUKA</name>
<dbReference type="Pfam" id="PF00571">
    <property type="entry name" value="CBS"/>
    <property type="match status" value="1"/>
</dbReference>
<evidence type="ECO:0000256" key="7">
    <source>
        <dbReference type="PROSITE-ProRule" id="PRU01193"/>
    </source>
</evidence>
<dbReference type="AlphaFoldDB" id="A0AAW2YRG0"/>
<keyword evidence="3" id="KW-0677">Repeat</keyword>
<feature type="domain" description="CBS" evidence="10">
    <location>
        <begin position="325"/>
        <end position="392"/>
    </location>
</feature>
<comment type="subcellular location">
    <subcellularLocation>
        <location evidence="1">Membrane</location>
        <topology evidence="1">Multi-pass membrane protein</topology>
    </subcellularLocation>
</comment>